<feature type="transmembrane region" description="Helical" evidence="10">
    <location>
        <begin position="397"/>
        <end position="420"/>
    </location>
</feature>
<comment type="similarity">
    <text evidence="2 10">Belongs to the ATG9 family.</text>
</comment>
<gene>
    <name evidence="12" type="ORF">NAEGRDRAFT_78194</name>
</gene>
<evidence type="ECO:0000256" key="1">
    <source>
        <dbReference type="ARBA" id="ARBA00004511"/>
    </source>
</evidence>
<evidence type="ECO:0000256" key="11">
    <source>
        <dbReference type="SAM" id="MobiDB-lite"/>
    </source>
</evidence>
<dbReference type="KEGG" id="ngr:NAEGRDRAFT_78194"/>
<dbReference type="GO" id="GO:0034497">
    <property type="term" value="P:protein localization to phagophore assembly site"/>
    <property type="evidence" value="ECO:0007669"/>
    <property type="project" value="TreeGrafter"/>
</dbReference>
<reference evidence="12 13" key="1">
    <citation type="journal article" date="2010" name="Cell">
        <title>The genome of Naegleria gruberi illuminates early eukaryotic versatility.</title>
        <authorList>
            <person name="Fritz-Laylin L.K."/>
            <person name="Prochnik S.E."/>
            <person name="Ginger M.L."/>
            <person name="Dacks J.B."/>
            <person name="Carpenter M.L."/>
            <person name="Field M.C."/>
            <person name="Kuo A."/>
            <person name="Paredez A."/>
            <person name="Chapman J."/>
            <person name="Pham J."/>
            <person name="Shu S."/>
            <person name="Neupane R."/>
            <person name="Cipriano M."/>
            <person name="Mancuso J."/>
            <person name="Tu H."/>
            <person name="Salamov A."/>
            <person name="Lindquist E."/>
            <person name="Shapiro H."/>
            <person name="Lucas S."/>
            <person name="Grigoriev I.V."/>
            <person name="Cande W.Z."/>
            <person name="Fulton C."/>
            <person name="Rokhsar D.S."/>
            <person name="Dawson S.C."/>
        </authorList>
    </citation>
    <scope>NUCLEOTIDE SEQUENCE [LARGE SCALE GENOMIC DNA]</scope>
    <source>
        <strain evidence="12 13">NEG-M</strain>
    </source>
</reference>
<evidence type="ECO:0000313" key="12">
    <source>
        <dbReference type="EMBL" id="EFC49244.1"/>
    </source>
</evidence>
<dbReference type="OMA" id="IPTGECV"/>
<dbReference type="Pfam" id="PF04109">
    <property type="entry name" value="ATG9"/>
    <property type="match status" value="1"/>
</dbReference>
<evidence type="ECO:0000256" key="6">
    <source>
        <dbReference type="ARBA" id="ARBA00022989"/>
    </source>
</evidence>
<protein>
    <recommendedName>
        <fullName evidence="3 10">Autophagy-related protein 9</fullName>
    </recommendedName>
</protein>
<evidence type="ECO:0000256" key="5">
    <source>
        <dbReference type="ARBA" id="ARBA00022692"/>
    </source>
</evidence>
<proteinExistence type="inferred from homology"/>
<comment type="function">
    <text evidence="10">Phospholipid scramblase involved in autophagy. Cycles between the preautophagosomal structure/phagophore assembly site (PAS) and the cytoplasmic vesicle pool and supplies membrane for the growing autophagosome. Lipid scramblase activity plays a key role in preautophagosomal structure/phagophore assembly by distributing the phospholipids that arrive through ATG2 from the cytoplasmic to the luminal leaflet of the bilayer, thereby driving autophagosomal membrane expansion.</text>
</comment>
<evidence type="ECO:0000256" key="2">
    <source>
        <dbReference type="ARBA" id="ARBA00006185"/>
    </source>
</evidence>
<dbReference type="EMBL" id="GG738848">
    <property type="protein sequence ID" value="EFC49244.1"/>
    <property type="molecule type" value="Genomic_DNA"/>
</dbReference>
<feature type="compositionally biased region" description="Low complexity" evidence="11">
    <location>
        <begin position="1"/>
        <end position="18"/>
    </location>
</feature>
<dbReference type="AlphaFoldDB" id="D2V1Z1"/>
<evidence type="ECO:0000256" key="4">
    <source>
        <dbReference type="ARBA" id="ARBA00022448"/>
    </source>
</evidence>
<dbReference type="STRING" id="5762.D2V1Z1"/>
<dbReference type="GO" id="GO:0005776">
    <property type="term" value="C:autophagosome"/>
    <property type="evidence" value="ECO:0007669"/>
    <property type="project" value="TreeGrafter"/>
</dbReference>
<dbReference type="eggNOG" id="KOG2173">
    <property type="taxonomic scope" value="Eukaryota"/>
</dbReference>
<keyword evidence="4 10" id="KW-0813">Transport</keyword>
<sequence>MQEPPSSSSEGSDNSSTSAKPKVIELANIKIQHQRQPHVEVVENSPLKTPTVKYNVDDEDSDDEEVVQQSRGRVAEHQSLLNGETEREHLGVTNLDAFFQQVYVYFYEKGFWCMLVDRCLRLCTVFFMMIFSTFLFVFLNWYDMWHCQDVACKTVPVFRKNVWTMNAFHIVVLLFEFVVCFYWMYLLVKYLRDLLGMLSIKHFFNTELNITEKDIQTIQWVEVVEKIIEFQNKKKINIIKNVDEFDILNRIMRKENYLISFINKDVMNLTLPFSQKTYLSEIIVYNLRIVVDNMFDSEFKINEAFVKNPNALRAFFVKLGLINLLLAPFLLIYIILYTSFKYLAELKNDPKKALGRRWSLYSTFKFREYHELAHEYERRLKEGYGPSIDYLNQFPNVLLSIVANRAMFFISAIAGVIIVLSYLNNSLTLYLTVFNQNLLTWLTTLLLGWAFAKGFVIDEHAVFNPKQKLDDVCEILHHHDLKWKGKGHHHDVRDDFVAHFIPSYSYFLNEIVSVFVTPIILIISLPRSAERISSFVDQITVDYHGLGHICGHAAFKFNEFGNDMYGSQTLGGTKHAASEHGKMELSYLSFVNRYPNYKPKDDNGEKAFINNLNQSILAKKETIKEQQQQVEQPPVQQQAAKFSPVVIVQPPRENTLRPPVQNDLSESRLLFNMLESQYQIRMDQSMNQSTWRRK</sequence>
<dbReference type="PANTHER" id="PTHR13038:SF10">
    <property type="entry name" value="AUTOPHAGY-RELATED PROTEIN 9"/>
    <property type="match status" value="1"/>
</dbReference>
<keyword evidence="6 10" id="KW-1133">Transmembrane helix</keyword>
<dbReference type="RefSeq" id="XP_002681988.1">
    <property type="nucleotide sequence ID" value="XM_002681942.1"/>
</dbReference>
<evidence type="ECO:0000256" key="7">
    <source>
        <dbReference type="ARBA" id="ARBA00023006"/>
    </source>
</evidence>
<dbReference type="GO" id="GO:0000422">
    <property type="term" value="P:autophagy of mitochondrion"/>
    <property type="evidence" value="ECO:0007669"/>
    <property type="project" value="TreeGrafter"/>
</dbReference>
<evidence type="ECO:0000256" key="10">
    <source>
        <dbReference type="RuleBase" id="RU364027"/>
    </source>
</evidence>
<dbReference type="PANTHER" id="PTHR13038">
    <property type="entry name" value="APG9 AUTOPHAGY 9"/>
    <property type="match status" value="1"/>
</dbReference>
<dbReference type="GO" id="GO:0034045">
    <property type="term" value="C:phagophore assembly site membrane"/>
    <property type="evidence" value="ECO:0007669"/>
    <property type="project" value="UniProtKB-SubCell"/>
</dbReference>
<feature type="transmembrane region" description="Helical" evidence="10">
    <location>
        <begin position="162"/>
        <end position="188"/>
    </location>
</feature>
<keyword evidence="8 10" id="KW-0445">Lipid transport</keyword>
<dbReference type="InParanoid" id="D2V1Z1"/>
<evidence type="ECO:0000256" key="3">
    <source>
        <dbReference type="ARBA" id="ARBA00018074"/>
    </source>
</evidence>
<feature type="transmembrane region" description="Helical" evidence="10">
    <location>
        <begin position="315"/>
        <end position="336"/>
    </location>
</feature>
<dbReference type="InterPro" id="IPR007241">
    <property type="entry name" value="Autophagy-rel_prot_9"/>
</dbReference>
<feature type="transmembrane region" description="Helical" evidence="10">
    <location>
        <begin position="119"/>
        <end position="142"/>
    </location>
</feature>
<feature type="transmembrane region" description="Helical" evidence="10">
    <location>
        <begin position="427"/>
        <end position="452"/>
    </location>
</feature>
<dbReference type="OrthoDB" id="2020634at2759"/>
<feature type="region of interest" description="Disordered" evidence="11">
    <location>
        <begin position="1"/>
        <end position="21"/>
    </location>
</feature>
<dbReference type="GO" id="GO:0061709">
    <property type="term" value="P:reticulophagy"/>
    <property type="evidence" value="ECO:0007669"/>
    <property type="project" value="TreeGrafter"/>
</dbReference>
<keyword evidence="7 10" id="KW-0072">Autophagy</keyword>
<name>D2V1Z1_NAEGR</name>
<comment type="subcellular location">
    <subcellularLocation>
        <location evidence="1 10">Preautophagosomal structure membrane</location>
        <topology evidence="1 10">Multi-pass membrane protein</topology>
    </subcellularLocation>
</comment>
<dbReference type="GO" id="GO:0034727">
    <property type="term" value="P:piecemeal microautophagy of the nucleus"/>
    <property type="evidence" value="ECO:0007669"/>
    <property type="project" value="TreeGrafter"/>
</dbReference>
<evidence type="ECO:0000313" key="13">
    <source>
        <dbReference type="Proteomes" id="UP000006671"/>
    </source>
</evidence>
<dbReference type="FunCoup" id="D2V1Z1">
    <property type="interactions" value="253"/>
</dbReference>
<keyword evidence="9 10" id="KW-0472">Membrane</keyword>
<organism evidence="13">
    <name type="scientific">Naegleria gruberi</name>
    <name type="common">Amoeba</name>
    <dbReference type="NCBI Taxonomy" id="5762"/>
    <lineage>
        <taxon>Eukaryota</taxon>
        <taxon>Discoba</taxon>
        <taxon>Heterolobosea</taxon>
        <taxon>Tetramitia</taxon>
        <taxon>Eutetramitia</taxon>
        <taxon>Vahlkampfiidae</taxon>
        <taxon>Naegleria</taxon>
    </lineage>
</organism>
<feature type="transmembrane region" description="Helical" evidence="10">
    <location>
        <begin position="506"/>
        <end position="525"/>
    </location>
</feature>
<dbReference type="VEuPathDB" id="AmoebaDB:NAEGRDRAFT_78194"/>
<keyword evidence="13" id="KW-1185">Reference proteome</keyword>
<evidence type="ECO:0000256" key="9">
    <source>
        <dbReference type="ARBA" id="ARBA00023136"/>
    </source>
</evidence>
<evidence type="ECO:0000256" key="8">
    <source>
        <dbReference type="ARBA" id="ARBA00023055"/>
    </source>
</evidence>
<dbReference type="GeneID" id="8862563"/>
<dbReference type="GO" id="GO:0006869">
    <property type="term" value="P:lipid transport"/>
    <property type="evidence" value="ECO:0007669"/>
    <property type="project" value="UniProtKB-KW"/>
</dbReference>
<dbReference type="Proteomes" id="UP000006671">
    <property type="component" value="Unassembled WGS sequence"/>
</dbReference>
<keyword evidence="5 10" id="KW-0812">Transmembrane</keyword>
<accession>D2V1Z1</accession>